<dbReference type="InterPro" id="IPR051647">
    <property type="entry name" value="Mediator_comp_sub12"/>
</dbReference>
<feature type="region of interest" description="Disordered" evidence="1">
    <location>
        <begin position="353"/>
        <end position="376"/>
    </location>
</feature>
<evidence type="ECO:0000313" key="3">
    <source>
        <dbReference type="RefSeq" id="XP_026193384.1"/>
    </source>
</evidence>
<dbReference type="GO" id="GO:0045944">
    <property type="term" value="P:positive regulation of transcription by RNA polymerase II"/>
    <property type="evidence" value="ECO:0007669"/>
    <property type="project" value="TreeGrafter"/>
</dbReference>
<accession>A0A6P6S0R6</accession>
<name>A0A6P6S0R6_9EIME</name>
<dbReference type="GO" id="GO:0003713">
    <property type="term" value="F:transcription coactivator activity"/>
    <property type="evidence" value="ECO:0007669"/>
    <property type="project" value="TreeGrafter"/>
</dbReference>
<evidence type="ECO:0000313" key="2">
    <source>
        <dbReference type="Proteomes" id="UP000515125"/>
    </source>
</evidence>
<dbReference type="AlphaFoldDB" id="A0A6P6S0R6"/>
<dbReference type="OrthoDB" id="349446at2759"/>
<dbReference type="PANTHER" id="PTHR46007:SF8">
    <property type="entry name" value="C2H2-TYPE DOMAIN-CONTAINING PROTEIN"/>
    <property type="match status" value="1"/>
</dbReference>
<dbReference type="PANTHER" id="PTHR46007">
    <property type="entry name" value="MEDIATOR OF RNA POLYMERASE II TRANSCRIPTION SUBUNIT 12"/>
    <property type="match status" value="1"/>
</dbReference>
<sequence>MAISAARGEDLPAAARRTWGASRCMHTSPDGVVEAPRTSPAACSGGEALLQSLSSLELREMSRALRQTAIAFAASSARVERHSKEFLCLCSLAAAAAASSKRDTAPPRSESAAIKTPADPLEAAAAPCRSSSSATAAAACLFSHLRKHLQQQQQLQQQQLQQQQVLQLHEGGPRAAALACNALARIAQRAAPRDAAAASHATTMRLTMTECVLALSRSRGAPWGGAPLSQMNEQDLSLLANAAAVAADCSDAAAAAAAAHLLRPLLADIVSVCCSCSPVSRAEEIGEKEALERQQQQPPPMLQSMTPQGLSLLLAALQRLQLPLQSLHARWLAERAVQMLRATQTQGTVAVPAPPKVAGAKAGSRESADASRGDVGDRCTAQQTTLLLHALHQHPSFPQPLVAAATAAAAALLRQHAAAFSVQGLLLCLRALSRGRRIDSDTFEALPRHVVQCCFSAAVGASAPASWHGALLLHAVQQLPCPASESREQPRRPLGGQNCVWTLLQPLLRQQHWSSPFGVAAYSPESEALKELTLRQLSQQQLPAAALLQVYAVLLHVALELPGGLPALPLGLLRAAVVLLQLADAALHKLLWGQQVQHQMQQQAQALDAAAEDALVQETLQELPQGEGVSSSLLHSAVLRCLEQLQKQQDWAVASETPAGPYVLDILLFHVSSIPGGAFAPAAAAAEPTRVAKTPYSACEKDAHQTHNALHTNRKPLAARA</sequence>
<feature type="compositionally biased region" description="Basic and acidic residues" evidence="1">
    <location>
        <begin position="363"/>
        <end position="376"/>
    </location>
</feature>
<dbReference type="RefSeq" id="XP_026193384.1">
    <property type="nucleotide sequence ID" value="XM_026337599.1"/>
</dbReference>
<dbReference type="Proteomes" id="UP000515125">
    <property type="component" value="Unplaced"/>
</dbReference>
<dbReference type="GeneID" id="113147345"/>
<keyword evidence="2" id="KW-1185">Reference proteome</keyword>
<evidence type="ECO:0000256" key="1">
    <source>
        <dbReference type="SAM" id="MobiDB-lite"/>
    </source>
</evidence>
<organism evidence="2 3">
    <name type="scientific">Cyclospora cayetanensis</name>
    <dbReference type="NCBI Taxonomy" id="88456"/>
    <lineage>
        <taxon>Eukaryota</taxon>
        <taxon>Sar</taxon>
        <taxon>Alveolata</taxon>
        <taxon>Apicomplexa</taxon>
        <taxon>Conoidasida</taxon>
        <taxon>Coccidia</taxon>
        <taxon>Eucoccidiorida</taxon>
        <taxon>Eimeriorina</taxon>
        <taxon>Eimeriidae</taxon>
        <taxon>Cyclospora</taxon>
    </lineage>
</organism>
<protein>
    <submittedName>
        <fullName evidence="3">Uncharacterized protein LOC113147345</fullName>
    </submittedName>
</protein>
<gene>
    <name evidence="3" type="primary">LOC113147345</name>
</gene>
<proteinExistence type="predicted"/>
<reference evidence="3" key="1">
    <citation type="submission" date="2025-08" db="UniProtKB">
        <authorList>
            <consortium name="RefSeq"/>
        </authorList>
    </citation>
    <scope>IDENTIFICATION</scope>
</reference>
<dbReference type="GO" id="GO:0016592">
    <property type="term" value="C:mediator complex"/>
    <property type="evidence" value="ECO:0007669"/>
    <property type="project" value="TreeGrafter"/>
</dbReference>